<dbReference type="PANTHER" id="PTHR43163">
    <property type="entry name" value="DIPEPTIDE TRANSPORT SYSTEM PERMEASE PROTEIN DPPB-RELATED"/>
    <property type="match status" value="1"/>
</dbReference>
<dbReference type="Pfam" id="PF19300">
    <property type="entry name" value="BPD_transp_1_N"/>
    <property type="match status" value="1"/>
</dbReference>
<proteinExistence type="inferred from homology"/>
<dbReference type="SUPFAM" id="SSF161098">
    <property type="entry name" value="MetI-like"/>
    <property type="match status" value="1"/>
</dbReference>
<evidence type="ECO:0000256" key="4">
    <source>
        <dbReference type="ARBA" id="ARBA00022692"/>
    </source>
</evidence>
<accession>A0AA95SCB7</accession>
<evidence type="ECO:0000256" key="1">
    <source>
        <dbReference type="ARBA" id="ARBA00004651"/>
    </source>
</evidence>
<evidence type="ECO:0000256" key="2">
    <source>
        <dbReference type="ARBA" id="ARBA00022448"/>
    </source>
</evidence>
<name>A0AA95SCB7_9BACI</name>
<comment type="similarity">
    <text evidence="7">Belongs to the binding-protein-dependent transport system permease family.</text>
</comment>
<comment type="subcellular location">
    <subcellularLocation>
        <location evidence="1 7">Cell membrane</location>
        <topology evidence="1 7">Multi-pass membrane protein</topology>
    </subcellularLocation>
</comment>
<keyword evidence="4 7" id="KW-0812">Transmembrane</keyword>
<evidence type="ECO:0000313" key="10">
    <source>
        <dbReference type="Proteomes" id="UP001178288"/>
    </source>
</evidence>
<dbReference type="PROSITE" id="PS50928">
    <property type="entry name" value="ABC_TM1"/>
    <property type="match status" value="1"/>
</dbReference>
<dbReference type="EMBL" id="CP126114">
    <property type="protein sequence ID" value="WHY85978.1"/>
    <property type="molecule type" value="Genomic_DNA"/>
</dbReference>
<protein>
    <submittedName>
        <fullName evidence="9">ABC transporter permease</fullName>
    </submittedName>
</protein>
<evidence type="ECO:0000256" key="5">
    <source>
        <dbReference type="ARBA" id="ARBA00022989"/>
    </source>
</evidence>
<evidence type="ECO:0000256" key="7">
    <source>
        <dbReference type="RuleBase" id="RU363032"/>
    </source>
</evidence>
<dbReference type="Proteomes" id="UP001178288">
    <property type="component" value="Chromosome"/>
</dbReference>
<keyword evidence="3" id="KW-1003">Cell membrane</keyword>
<dbReference type="KEGG" id="nnv:QNH39_25945"/>
<feature type="transmembrane region" description="Helical" evidence="7">
    <location>
        <begin position="173"/>
        <end position="191"/>
    </location>
</feature>
<organism evidence="9 10">
    <name type="scientific">Neobacillus novalis</name>
    <dbReference type="NCBI Taxonomy" id="220687"/>
    <lineage>
        <taxon>Bacteria</taxon>
        <taxon>Bacillati</taxon>
        <taxon>Bacillota</taxon>
        <taxon>Bacilli</taxon>
        <taxon>Bacillales</taxon>
        <taxon>Bacillaceae</taxon>
        <taxon>Neobacillus</taxon>
    </lineage>
</organism>
<keyword evidence="2 7" id="KW-0813">Transport</keyword>
<dbReference type="AlphaFoldDB" id="A0AA95SCB7"/>
<dbReference type="GO" id="GO:0005886">
    <property type="term" value="C:plasma membrane"/>
    <property type="evidence" value="ECO:0007669"/>
    <property type="project" value="UniProtKB-SubCell"/>
</dbReference>
<dbReference type="Pfam" id="PF00528">
    <property type="entry name" value="BPD_transp_1"/>
    <property type="match status" value="1"/>
</dbReference>
<evidence type="ECO:0000256" key="3">
    <source>
        <dbReference type="ARBA" id="ARBA00022475"/>
    </source>
</evidence>
<evidence type="ECO:0000256" key="6">
    <source>
        <dbReference type="ARBA" id="ARBA00023136"/>
    </source>
</evidence>
<keyword evidence="6 7" id="KW-0472">Membrane</keyword>
<sequence length="305" mass="33525">MFSYILRRCIYAIFVLLGVATVAFFIARLTGDPVAIMLPPDATVEQMNHLRAQLGMDKPLVVQYGMFIWDLVHFNMGESIRYGEPTLSLITERLPATLELAGASLIIALIVAIPAGIISAIKRGTWFDRLVMSVVLIGQSMPVFWVGILLILLFSVTWRLLPTGGIGGWEHLIMPAFALGLHMMALITRLLRSSLIEALSSDYIRTARAKGLFPRKVIGKHALRNSLLPVVTIVGLQIGALLGGSVVTEVVFAWPGVGQMIIQAINNRDFALVQTAIILLAGIFVIINLIVDLLYVVIDPRIQYK</sequence>
<feature type="transmembrane region" description="Helical" evidence="7">
    <location>
        <begin position="142"/>
        <end position="161"/>
    </location>
</feature>
<dbReference type="InterPro" id="IPR000515">
    <property type="entry name" value="MetI-like"/>
</dbReference>
<keyword evidence="5 7" id="KW-1133">Transmembrane helix</keyword>
<feature type="transmembrane region" description="Helical" evidence="7">
    <location>
        <begin position="9"/>
        <end position="29"/>
    </location>
</feature>
<keyword evidence="10" id="KW-1185">Reference proteome</keyword>
<dbReference type="InterPro" id="IPR035906">
    <property type="entry name" value="MetI-like_sf"/>
</dbReference>
<reference evidence="9" key="1">
    <citation type="submission" date="2023-05" db="EMBL/GenBank/DDBJ databases">
        <title>Comparative genomics of Bacillaceae isolates and their secondary metabolite potential.</title>
        <authorList>
            <person name="Song L."/>
            <person name="Nielsen L.J."/>
            <person name="Mohite O."/>
            <person name="Xu X."/>
            <person name="Weber T."/>
            <person name="Kovacs A.T."/>
        </authorList>
    </citation>
    <scope>NUCLEOTIDE SEQUENCE</scope>
    <source>
        <strain evidence="9">XLM17</strain>
    </source>
</reference>
<evidence type="ECO:0000259" key="8">
    <source>
        <dbReference type="PROSITE" id="PS50928"/>
    </source>
</evidence>
<dbReference type="Gene3D" id="1.10.3720.10">
    <property type="entry name" value="MetI-like"/>
    <property type="match status" value="1"/>
</dbReference>
<dbReference type="GO" id="GO:0055085">
    <property type="term" value="P:transmembrane transport"/>
    <property type="evidence" value="ECO:0007669"/>
    <property type="project" value="InterPro"/>
</dbReference>
<dbReference type="PANTHER" id="PTHR43163:SF6">
    <property type="entry name" value="DIPEPTIDE TRANSPORT SYSTEM PERMEASE PROTEIN DPPB-RELATED"/>
    <property type="match status" value="1"/>
</dbReference>
<dbReference type="InterPro" id="IPR045621">
    <property type="entry name" value="BPD_transp_1_N"/>
</dbReference>
<feature type="transmembrane region" description="Helical" evidence="7">
    <location>
        <begin position="272"/>
        <end position="298"/>
    </location>
</feature>
<feature type="transmembrane region" description="Helical" evidence="7">
    <location>
        <begin position="227"/>
        <end position="252"/>
    </location>
</feature>
<dbReference type="CDD" id="cd06261">
    <property type="entry name" value="TM_PBP2"/>
    <property type="match status" value="1"/>
</dbReference>
<feature type="transmembrane region" description="Helical" evidence="7">
    <location>
        <begin position="100"/>
        <end position="121"/>
    </location>
</feature>
<dbReference type="RefSeq" id="WP_066093341.1">
    <property type="nucleotide sequence ID" value="NZ_CP126114.1"/>
</dbReference>
<evidence type="ECO:0000313" key="9">
    <source>
        <dbReference type="EMBL" id="WHY85978.1"/>
    </source>
</evidence>
<gene>
    <name evidence="9" type="ORF">QNH39_25945</name>
</gene>
<feature type="domain" description="ABC transmembrane type-1" evidence="8">
    <location>
        <begin position="94"/>
        <end position="295"/>
    </location>
</feature>